<dbReference type="GO" id="GO:0005737">
    <property type="term" value="C:cytoplasm"/>
    <property type="evidence" value="ECO:0007669"/>
    <property type="project" value="UniProtKB-SubCell"/>
</dbReference>
<dbReference type="InterPro" id="IPR016181">
    <property type="entry name" value="Acyl_CoA_acyltransferase"/>
</dbReference>
<dbReference type="AlphaFoldDB" id="A0AAW8NHH0"/>
<evidence type="ECO:0000256" key="1">
    <source>
        <dbReference type="ARBA" id="ARBA00005395"/>
    </source>
</evidence>
<dbReference type="Proteomes" id="UP001259340">
    <property type="component" value="Unassembled WGS sequence"/>
</dbReference>
<dbReference type="CDD" id="cd04301">
    <property type="entry name" value="NAT_SF"/>
    <property type="match status" value="1"/>
</dbReference>
<keyword evidence="2 5" id="KW-0963">Cytoplasm</keyword>
<dbReference type="PROSITE" id="PS51186">
    <property type="entry name" value="GNAT"/>
    <property type="match status" value="1"/>
</dbReference>
<dbReference type="RefSeq" id="WP_310654052.1">
    <property type="nucleotide sequence ID" value="NZ_JAPMLA010000016.1"/>
</dbReference>
<evidence type="ECO:0000256" key="2">
    <source>
        <dbReference type="ARBA" id="ARBA00022490"/>
    </source>
</evidence>
<proteinExistence type="inferred from homology"/>
<feature type="domain" description="N-acetyltransferase" evidence="6">
    <location>
        <begin position="1"/>
        <end position="145"/>
    </location>
</feature>
<comment type="similarity">
    <text evidence="1 5">Belongs to the acetyltransferase family. RimI subfamily.</text>
</comment>
<dbReference type="GO" id="GO:0008999">
    <property type="term" value="F:protein-N-terminal-alanine acetyltransferase activity"/>
    <property type="evidence" value="ECO:0007669"/>
    <property type="project" value="UniProtKB-EC"/>
</dbReference>
<evidence type="ECO:0000256" key="3">
    <source>
        <dbReference type="ARBA" id="ARBA00022679"/>
    </source>
</evidence>
<comment type="catalytic activity">
    <reaction evidence="5">
        <text>N-terminal L-alanyl-[ribosomal protein bS18] + acetyl-CoA = N-terminal N(alpha)-acetyl-L-alanyl-[ribosomal protein bS18] + CoA + H(+)</text>
        <dbReference type="Rhea" id="RHEA:43756"/>
        <dbReference type="Rhea" id="RHEA-COMP:10676"/>
        <dbReference type="Rhea" id="RHEA-COMP:10677"/>
        <dbReference type="ChEBI" id="CHEBI:15378"/>
        <dbReference type="ChEBI" id="CHEBI:57287"/>
        <dbReference type="ChEBI" id="CHEBI:57288"/>
        <dbReference type="ChEBI" id="CHEBI:64718"/>
        <dbReference type="ChEBI" id="CHEBI:83683"/>
        <dbReference type="EC" id="2.3.1.266"/>
    </reaction>
</comment>
<dbReference type="Pfam" id="PF00583">
    <property type="entry name" value="Acetyltransf_1"/>
    <property type="match status" value="1"/>
</dbReference>
<keyword evidence="7" id="KW-0689">Ribosomal protein</keyword>
<protein>
    <recommendedName>
        <fullName evidence="5">[Ribosomal protein bS18]-alanine N-acetyltransferase</fullName>
        <ecNumber evidence="5">2.3.1.266</ecNumber>
    </recommendedName>
</protein>
<dbReference type="InterPro" id="IPR006464">
    <property type="entry name" value="AcTrfase_RimI/Ard1"/>
</dbReference>
<dbReference type="PANTHER" id="PTHR43420">
    <property type="entry name" value="ACETYLTRANSFERASE"/>
    <property type="match status" value="1"/>
</dbReference>
<reference evidence="8 10" key="1">
    <citation type="journal article" date="2022" name="bioRxiv">
        <title>Prophages regulate Shewanella fidelis 3313 motility and biofilm formation: implications for gut colonization dynamics in Ciona robusta.</title>
        <authorList>
            <person name="Natarajan O."/>
            <person name="Gibboney S.L."/>
            <person name="Young M.N."/>
            <person name="Lim S.J."/>
            <person name="Pluta N."/>
            <person name="Atkinson C.G."/>
            <person name="Leigh B.A."/>
            <person name="Liberti A."/>
            <person name="Kees E.D."/>
            <person name="Breitbart M."/>
            <person name="Gralnick J.A."/>
            <person name="Dishaw L.J."/>
        </authorList>
    </citation>
    <scope>NUCLEOTIDE SEQUENCE [LARGE SCALE GENOMIC DNA]</scope>
    <source>
        <strain evidence="8 10">JG4066</strain>
    </source>
</reference>
<evidence type="ECO:0000313" key="7">
    <source>
        <dbReference type="EMBL" id="MDR8522797.1"/>
    </source>
</evidence>
<dbReference type="EMBL" id="JAPMLD010000020">
    <property type="protein sequence ID" value="MDW4826561.1"/>
    <property type="molecule type" value="Genomic_DNA"/>
</dbReference>
<dbReference type="GO" id="GO:0005840">
    <property type="term" value="C:ribosome"/>
    <property type="evidence" value="ECO:0007669"/>
    <property type="project" value="UniProtKB-KW"/>
</dbReference>
<evidence type="ECO:0000259" key="6">
    <source>
        <dbReference type="PROSITE" id="PS51186"/>
    </source>
</evidence>
<dbReference type="Gene3D" id="3.40.630.30">
    <property type="match status" value="1"/>
</dbReference>
<dbReference type="NCBIfam" id="TIGR01575">
    <property type="entry name" value="rimI"/>
    <property type="match status" value="1"/>
</dbReference>
<keyword evidence="3 7" id="KW-0808">Transferase</keyword>
<gene>
    <name evidence="7" type="primary">rimI</name>
    <name evidence="7" type="ORF">OS133_03700</name>
    <name evidence="8" type="ORF">OS134_21055</name>
</gene>
<dbReference type="PANTHER" id="PTHR43420:SF51">
    <property type="entry name" value="PEPTIDYL-LYSINE N-ACETYLTRANSFERASE YIAC"/>
    <property type="match status" value="1"/>
</dbReference>
<reference evidence="7" key="2">
    <citation type="submission" date="2022-11" db="EMBL/GenBank/DDBJ databases">
        <title>Prophages regulate Shewanella fidelis motility and biofilm formation: implications for gut colonization dynamics in Ciona robusta.</title>
        <authorList>
            <person name="Natarajan O."/>
            <person name="Gibboney S.L."/>
            <person name="Young M.N."/>
            <person name="Lim S.J."/>
            <person name="Pluta N."/>
            <person name="Atkinson C.G.F."/>
            <person name="Leigh B.A."/>
            <person name="Liberti A."/>
            <person name="Kees E."/>
            <person name="Breitbart M."/>
            <person name="Gralnick J."/>
            <person name="Dishaw L.J."/>
        </authorList>
    </citation>
    <scope>NUCLEOTIDE SEQUENCE</scope>
    <source>
        <strain evidence="7">3313</strain>
    </source>
</reference>
<sequence length="145" mass="15458">MNTVLLTEVMVPQMALVAAKAHSHPMSEATIRSCFGHLYASFGVVDGDALYGFAILHQIFEDATLMDICVDPNHQGKGVGKALLISVINAAKEKGAEVLLLEVRQSGTAARALYEAAGFVTTGIRKGYYKTSVGSEDAILMQLSL</sequence>
<accession>A0AAW8NHH0</accession>
<keyword evidence="7" id="KW-0687">Ribonucleoprotein</keyword>
<comment type="subcellular location">
    <subcellularLocation>
        <location evidence="5">Cytoplasm</location>
    </subcellularLocation>
</comment>
<organism evidence="7 9">
    <name type="scientific">Shewanella fidelis</name>
    <dbReference type="NCBI Taxonomy" id="173509"/>
    <lineage>
        <taxon>Bacteria</taxon>
        <taxon>Pseudomonadati</taxon>
        <taxon>Pseudomonadota</taxon>
        <taxon>Gammaproteobacteria</taxon>
        <taxon>Alteromonadales</taxon>
        <taxon>Shewanellaceae</taxon>
        <taxon>Shewanella</taxon>
    </lineage>
</organism>
<dbReference type="EC" id="2.3.1.266" evidence="5"/>
<name>A0AAW8NHH0_9GAMM</name>
<dbReference type="EMBL" id="JAPMLE010000001">
    <property type="protein sequence ID" value="MDR8522797.1"/>
    <property type="molecule type" value="Genomic_DNA"/>
</dbReference>
<evidence type="ECO:0000256" key="4">
    <source>
        <dbReference type="ARBA" id="ARBA00023315"/>
    </source>
</evidence>
<dbReference type="InterPro" id="IPR000182">
    <property type="entry name" value="GNAT_dom"/>
</dbReference>
<dbReference type="Proteomes" id="UP001271263">
    <property type="component" value="Unassembled WGS sequence"/>
</dbReference>
<dbReference type="InterPro" id="IPR050680">
    <property type="entry name" value="YpeA/RimI_acetyltransf"/>
</dbReference>
<evidence type="ECO:0000313" key="9">
    <source>
        <dbReference type="Proteomes" id="UP001259340"/>
    </source>
</evidence>
<keyword evidence="4 7" id="KW-0012">Acyltransferase</keyword>
<comment type="caution">
    <text evidence="7">The sequence shown here is derived from an EMBL/GenBank/DDBJ whole genome shotgun (WGS) entry which is preliminary data.</text>
</comment>
<dbReference type="SUPFAM" id="SSF55729">
    <property type="entry name" value="Acyl-CoA N-acyltransferases (Nat)"/>
    <property type="match status" value="1"/>
</dbReference>
<comment type="function">
    <text evidence="5">Acetylates the N-terminal alanine of ribosomal protein bS18.</text>
</comment>
<evidence type="ECO:0000313" key="8">
    <source>
        <dbReference type="EMBL" id="MDW4826561.1"/>
    </source>
</evidence>
<evidence type="ECO:0000313" key="10">
    <source>
        <dbReference type="Proteomes" id="UP001271263"/>
    </source>
</evidence>
<evidence type="ECO:0000256" key="5">
    <source>
        <dbReference type="RuleBase" id="RU363094"/>
    </source>
</evidence>
<keyword evidence="10" id="KW-1185">Reference proteome</keyword>